<proteinExistence type="predicted"/>
<protein>
    <submittedName>
        <fullName evidence="1">Uncharacterized protein</fullName>
    </submittedName>
</protein>
<evidence type="ECO:0000313" key="2">
    <source>
        <dbReference type="Proteomes" id="UP000028701"/>
    </source>
</evidence>
<organism evidence="1 2">
    <name type="scientific">Agrobacterium rubi TR3 = NBRC 13261</name>
    <dbReference type="NCBI Taxonomy" id="1368415"/>
    <lineage>
        <taxon>Bacteria</taxon>
        <taxon>Pseudomonadati</taxon>
        <taxon>Pseudomonadota</taxon>
        <taxon>Alphaproteobacteria</taxon>
        <taxon>Hyphomicrobiales</taxon>
        <taxon>Rhizobiaceae</taxon>
        <taxon>Rhizobium/Agrobacterium group</taxon>
        <taxon>Agrobacterium</taxon>
    </lineage>
</organism>
<dbReference type="EMBL" id="BBJU01000035">
    <property type="protein sequence ID" value="GAK73302.1"/>
    <property type="molecule type" value="Genomic_DNA"/>
</dbReference>
<dbReference type="Proteomes" id="UP000028701">
    <property type="component" value="Unassembled WGS sequence"/>
</dbReference>
<gene>
    <name evidence="1" type="ORF">RRU01S_35_00110</name>
</gene>
<name>A0A081D306_9HYPH</name>
<reference evidence="1 2" key="1">
    <citation type="submission" date="2014-08" db="EMBL/GenBank/DDBJ databases">
        <title>Whole genome shotgun sequence of Rhizobium rubi NBRC 13261.</title>
        <authorList>
            <person name="Katano-Makiyama Y."/>
            <person name="Hosoyama A."/>
            <person name="Hashimoto M."/>
            <person name="Hosoyama Y."/>
            <person name="Noguchi M."/>
            <person name="Tsuchikane K."/>
            <person name="Uohara A."/>
            <person name="Ohji S."/>
            <person name="Ichikawa N."/>
            <person name="Kimura A."/>
            <person name="Yamazoe A."/>
            <person name="Fujita N."/>
        </authorList>
    </citation>
    <scope>NUCLEOTIDE SEQUENCE [LARGE SCALE GENOMIC DNA]</scope>
    <source>
        <strain evidence="1 2">NBRC 13261</strain>
    </source>
</reference>
<comment type="caution">
    <text evidence="1">The sequence shown here is derived from an EMBL/GenBank/DDBJ whole genome shotgun (WGS) entry which is preliminary data.</text>
</comment>
<evidence type="ECO:0000313" key="1">
    <source>
        <dbReference type="EMBL" id="GAK73302.1"/>
    </source>
</evidence>
<accession>A0A081D306</accession>
<dbReference type="OrthoDB" id="9816539at2"/>
<dbReference type="AlphaFoldDB" id="A0A081D306"/>
<dbReference type="RefSeq" id="WP_131367833.1">
    <property type="nucleotide sequence ID" value="NZ_BBJU01000035.1"/>
</dbReference>
<sequence length="88" mass="9928">MTLRLLAIGYEDISEDCLGAPGEPPADDNLNAVYRAWLIERYGVSIPAMASEIVDEVPDELTKTSDDPFWRWVRKTQDERDSGSRIVT</sequence>